<reference evidence="10 11" key="1">
    <citation type="journal article" date="2016" name="Nat. Commun.">
        <title>Thousands of microbial genomes shed light on interconnected biogeochemical processes in an aquifer system.</title>
        <authorList>
            <person name="Anantharaman K."/>
            <person name="Brown C.T."/>
            <person name="Hug L.A."/>
            <person name="Sharon I."/>
            <person name="Castelle C.J."/>
            <person name="Probst A.J."/>
            <person name="Thomas B.C."/>
            <person name="Singh A."/>
            <person name="Wilkins M.J."/>
            <person name="Karaoz U."/>
            <person name="Brodie E.L."/>
            <person name="Williams K.H."/>
            <person name="Hubbard S.S."/>
            <person name="Banfield J.F."/>
        </authorList>
    </citation>
    <scope>NUCLEOTIDE SEQUENCE [LARGE SCALE GENOMIC DNA]</scope>
</reference>
<keyword evidence="8" id="KW-0235">DNA replication</keyword>
<dbReference type="Pfam" id="PF13177">
    <property type="entry name" value="DNA_pol3_delta2"/>
    <property type="match status" value="2"/>
</dbReference>
<protein>
    <recommendedName>
        <fullName evidence="8">DNA polymerase III subunit gamma/tau</fullName>
        <ecNumber evidence="8">2.7.7.7</ecNumber>
    </recommendedName>
</protein>
<feature type="domain" description="AAA+ ATPase" evidence="9">
    <location>
        <begin position="20"/>
        <end position="141"/>
    </location>
</feature>
<dbReference type="Proteomes" id="UP000178042">
    <property type="component" value="Unassembled WGS sequence"/>
</dbReference>
<gene>
    <name evidence="8" type="primary">dnaX</name>
    <name evidence="10" type="ORF">A3C86_02800</name>
</gene>
<comment type="function">
    <text evidence="8">DNA polymerase III is a complex, multichain enzyme responsible for most of the replicative synthesis in bacteria. This DNA polymerase also exhibits 3' to 5' exonuclease activity.</text>
</comment>
<evidence type="ECO:0000256" key="3">
    <source>
        <dbReference type="ARBA" id="ARBA00022741"/>
    </source>
</evidence>
<dbReference type="PANTHER" id="PTHR11669:SF0">
    <property type="entry name" value="PROTEIN STICHEL-LIKE 2"/>
    <property type="match status" value="1"/>
</dbReference>
<dbReference type="PANTHER" id="PTHR11669">
    <property type="entry name" value="REPLICATION FACTOR C / DNA POLYMERASE III GAMMA-TAU SUBUNIT"/>
    <property type="match status" value="1"/>
</dbReference>
<comment type="similarity">
    <text evidence="1 8">Belongs to the DnaX/STICHEL family.</text>
</comment>
<dbReference type="SMART" id="SM00382">
    <property type="entry name" value="AAA"/>
    <property type="match status" value="1"/>
</dbReference>
<dbReference type="SUPFAM" id="SSF52540">
    <property type="entry name" value="P-loop containing nucleoside triphosphate hydrolases"/>
    <property type="match status" value="1"/>
</dbReference>
<comment type="subunit">
    <text evidence="8">DNA polymerase III contains a core (composed of alpha, epsilon and theta chains) that associates with a tau subunit. This core dimerizes to form the POLIII' complex. PolIII' associates with the gamma complex (composed of gamma, delta, delta', psi and chi chains) and with the beta chain to form the complete DNA polymerase III complex.</text>
</comment>
<dbReference type="GO" id="GO:0046872">
    <property type="term" value="F:metal ion binding"/>
    <property type="evidence" value="ECO:0007669"/>
    <property type="project" value="UniProtKB-KW"/>
</dbReference>
<evidence type="ECO:0000313" key="10">
    <source>
        <dbReference type="EMBL" id="OGG60906.1"/>
    </source>
</evidence>
<evidence type="ECO:0000259" key="9">
    <source>
        <dbReference type="SMART" id="SM00382"/>
    </source>
</evidence>
<dbReference type="GO" id="GO:0009360">
    <property type="term" value="C:DNA polymerase III complex"/>
    <property type="evidence" value="ECO:0007669"/>
    <property type="project" value="InterPro"/>
</dbReference>
<dbReference type="InterPro" id="IPR003593">
    <property type="entry name" value="AAA+_ATPase"/>
</dbReference>
<keyword evidence="3 8" id="KW-0547">Nucleotide-binding</keyword>
<dbReference type="SUPFAM" id="SSF48019">
    <property type="entry name" value="post-AAA+ oligomerization domain-like"/>
    <property type="match status" value="1"/>
</dbReference>
<keyword evidence="6 8" id="KW-0239">DNA-directed DNA polymerase</keyword>
<dbReference type="Pfam" id="PF22608">
    <property type="entry name" value="DNAX_ATPase_lid"/>
    <property type="match status" value="1"/>
</dbReference>
<evidence type="ECO:0000256" key="6">
    <source>
        <dbReference type="ARBA" id="ARBA00022932"/>
    </source>
</evidence>
<evidence type="ECO:0000313" key="11">
    <source>
        <dbReference type="Proteomes" id="UP000178042"/>
    </source>
</evidence>
<evidence type="ECO:0000256" key="4">
    <source>
        <dbReference type="ARBA" id="ARBA00022833"/>
    </source>
</evidence>
<accession>A0A1F6DHP4</accession>
<name>A0A1F6DHP4_9BACT</name>
<dbReference type="EMBL" id="MFLD01000006">
    <property type="protein sequence ID" value="OGG60906.1"/>
    <property type="molecule type" value="Genomic_DNA"/>
</dbReference>
<keyword evidence="8" id="KW-0548">Nucleotidyltransferase</keyword>
<proteinExistence type="inferred from homology"/>
<dbReference type="Gene3D" id="1.10.8.60">
    <property type="match status" value="1"/>
</dbReference>
<dbReference type="GO" id="GO:0003887">
    <property type="term" value="F:DNA-directed DNA polymerase activity"/>
    <property type="evidence" value="ECO:0007669"/>
    <property type="project" value="UniProtKB-KW"/>
</dbReference>
<keyword evidence="4" id="KW-0862">Zinc</keyword>
<dbReference type="NCBIfam" id="TIGR02397">
    <property type="entry name" value="dnaX_nterm"/>
    <property type="match status" value="1"/>
</dbReference>
<evidence type="ECO:0000256" key="1">
    <source>
        <dbReference type="ARBA" id="ARBA00006360"/>
    </source>
</evidence>
<organism evidence="10 11">
    <name type="scientific">Candidatus Kaiserbacteria bacterium RIFCSPHIGHO2_02_FULL_49_16</name>
    <dbReference type="NCBI Taxonomy" id="1798490"/>
    <lineage>
        <taxon>Bacteria</taxon>
        <taxon>Candidatus Kaiseribacteriota</taxon>
    </lineage>
</organism>
<dbReference type="Gene3D" id="1.20.272.10">
    <property type="match status" value="1"/>
</dbReference>
<dbReference type="InterPro" id="IPR045085">
    <property type="entry name" value="HLD_clamp_pol_III_gamma_tau"/>
</dbReference>
<sequence>MLGQDNVVRVLEASIKNKKIAHAYLFSGGRGTGKTSVARILAREIGVTPNDIYEIDAASNTGVDDIRELREGAHVLPLESPYKVYIVDEAHMLTRNAWNAFLKTLEEPPAHVIFILATTERDKVPETVQSRCEIYTFKKPTREILSQSISDVAKKEGYSIERPASELIALLAEGSFRDALGILQKVLAVTKDQKIDAGEVELVSGAPRAELVRDLLAAIAKKDPSTALGAIQKSASENTDSRVLVKLLIHRMRVALLLRLAPDVAALLASEFGEADAELARKLSKEPGVNSNTLRALLDAYAQMAYAAVPHLPLELAVIDICSL</sequence>
<dbReference type="InterPro" id="IPR027417">
    <property type="entry name" value="P-loop_NTPase"/>
</dbReference>
<dbReference type="InterPro" id="IPR050238">
    <property type="entry name" value="DNA_Rep/Repair_Clamp_Loader"/>
</dbReference>
<evidence type="ECO:0000256" key="8">
    <source>
        <dbReference type="RuleBase" id="RU364063"/>
    </source>
</evidence>
<dbReference type="InterPro" id="IPR012763">
    <property type="entry name" value="DNA_pol_III_sug/sutau_N"/>
</dbReference>
<dbReference type="InterPro" id="IPR008921">
    <property type="entry name" value="DNA_pol3_clamp-load_cplx_C"/>
</dbReference>
<dbReference type="CDD" id="cd00009">
    <property type="entry name" value="AAA"/>
    <property type="match status" value="1"/>
</dbReference>
<comment type="catalytic activity">
    <reaction evidence="7 8">
        <text>DNA(n) + a 2'-deoxyribonucleoside 5'-triphosphate = DNA(n+1) + diphosphate</text>
        <dbReference type="Rhea" id="RHEA:22508"/>
        <dbReference type="Rhea" id="RHEA-COMP:17339"/>
        <dbReference type="Rhea" id="RHEA-COMP:17340"/>
        <dbReference type="ChEBI" id="CHEBI:33019"/>
        <dbReference type="ChEBI" id="CHEBI:61560"/>
        <dbReference type="ChEBI" id="CHEBI:173112"/>
        <dbReference type="EC" id="2.7.7.7"/>
    </reaction>
</comment>
<keyword evidence="2" id="KW-0479">Metal-binding</keyword>
<dbReference type="EC" id="2.7.7.7" evidence="8"/>
<comment type="caution">
    <text evidence="10">The sequence shown here is derived from an EMBL/GenBank/DDBJ whole genome shotgun (WGS) entry which is preliminary data.</text>
</comment>
<dbReference type="AlphaFoldDB" id="A0A1F6DHP4"/>
<dbReference type="Gene3D" id="3.40.50.300">
    <property type="entry name" value="P-loop containing nucleotide triphosphate hydrolases"/>
    <property type="match status" value="1"/>
</dbReference>
<evidence type="ECO:0000256" key="2">
    <source>
        <dbReference type="ARBA" id="ARBA00022723"/>
    </source>
</evidence>
<evidence type="ECO:0000256" key="5">
    <source>
        <dbReference type="ARBA" id="ARBA00022840"/>
    </source>
</evidence>
<dbReference type="GO" id="GO:0006261">
    <property type="term" value="P:DNA-templated DNA replication"/>
    <property type="evidence" value="ECO:0007669"/>
    <property type="project" value="TreeGrafter"/>
</dbReference>
<dbReference type="GO" id="GO:0005524">
    <property type="term" value="F:ATP binding"/>
    <property type="evidence" value="ECO:0007669"/>
    <property type="project" value="UniProtKB-KW"/>
</dbReference>
<keyword evidence="5 8" id="KW-0067">ATP-binding</keyword>
<dbReference type="GO" id="GO:0003677">
    <property type="term" value="F:DNA binding"/>
    <property type="evidence" value="ECO:0007669"/>
    <property type="project" value="InterPro"/>
</dbReference>
<keyword evidence="8" id="KW-0808">Transferase</keyword>
<evidence type="ECO:0000256" key="7">
    <source>
        <dbReference type="ARBA" id="ARBA00049244"/>
    </source>
</evidence>